<dbReference type="Gene3D" id="3.30.450.20">
    <property type="entry name" value="PAS domain"/>
    <property type="match status" value="1"/>
</dbReference>
<keyword evidence="5 7" id="KW-0472">Membrane</keyword>
<dbReference type="SMART" id="SM00304">
    <property type="entry name" value="HAMP"/>
    <property type="match status" value="1"/>
</dbReference>
<sequence>MWDYPGTDRIEPKHSYVDRLEKWGWLIGAGVYVTDVEDAVAELEAAAATDLREGIIFASLLGLGLFVVIALIAYALVRRTLGPIKRTTAAMHDIAQGRGDLTRRLAVESGDEIGELSVQFNAFVARMQDTLRDVRRSTLSVHQAAGRSHKVLMSLPPVPSRRPQTCNKPQRPWKRSPRPSTTAPTTPSRPIRWCSLLPT</sequence>
<evidence type="ECO:0000313" key="10">
    <source>
        <dbReference type="Proteomes" id="UP000289555"/>
    </source>
</evidence>
<evidence type="ECO:0000256" key="7">
    <source>
        <dbReference type="SAM" id="Phobius"/>
    </source>
</evidence>
<accession>A0ABN5X4Z9</accession>
<name>A0ABN5X4Z9_9GAMM</name>
<proteinExistence type="predicted"/>
<evidence type="ECO:0000313" key="9">
    <source>
        <dbReference type="EMBL" id="BBI54359.1"/>
    </source>
</evidence>
<feature type="transmembrane region" description="Helical" evidence="7">
    <location>
        <begin position="55"/>
        <end position="77"/>
    </location>
</feature>
<dbReference type="PROSITE" id="PS50885">
    <property type="entry name" value="HAMP"/>
    <property type="match status" value="1"/>
</dbReference>
<feature type="region of interest" description="Disordered" evidence="6">
    <location>
        <begin position="150"/>
        <end position="190"/>
    </location>
</feature>
<keyword evidence="10" id="KW-1185">Reference proteome</keyword>
<comment type="subcellular location">
    <subcellularLocation>
        <location evidence="1">Cell membrane</location>
        <topology evidence="1">Multi-pass membrane protein</topology>
    </subcellularLocation>
</comment>
<keyword evidence="4 7" id="KW-1133">Transmembrane helix</keyword>
<dbReference type="CDD" id="cd06225">
    <property type="entry name" value="HAMP"/>
    <property type="match status" value="1"/>
</dbReference>
<dbReference type="Gene3D" id="6.10.340.10">
    <property type="match status" value="1"/>
</dbReference>
<organism evidence="9 10">
    <name type="scientific">Vreelandella olivaria</name>
    <dbReference type="NCBI Taxonomy" id="390919"/>
    <lineage>
        <taxon>Bacteria</taxon>
        <taxon>Pseudomonadati</taxon>
        <taxon>Pseudomonadota</taxon>
        <taxon>Gammaproteobacteria</taxon>
        <taxon>Oceanospirillales</taxon>
        <taxon>Halomonadaceae</taxon>
        <taxon>Vreelandella</taxon>
    </lineage>
</organism>
<feature type="domain" description="HAMP" evidence="8">
    <location>
        <begin position="78"/>
        <end position="132"/>
    </location>
</feature>
<dbReference type="PANTHER" id="PTHR32089">
    <property type="entry name" value="METHYL-ACCEPTING CHEMOTAXIS PROTEIN MCPB"/>
    <property type="match status" value="1"/>
</dbReference>
<dbReference type="Pfam" id="PF17200">
    <property type="entry name" value="sCache_2"/>
    <property type="match status" value="1"/>
</dbReference>
<dbReference type="InterPro" id="IPR033480">
    <property type="entry name" value="sCache_2"/>
</dbReference>
<keyword evidence="2" id="KW-1003">Cell membrane</keyword>
<evidence type="ECO:0000256" key="4">
    <source>
        <dbReference type="ARBA" id="ARBA00022989"/>
    </source>
</evidence>
<dbReference type="InterPro" id="IPR003660">
    <property type="entry name" value="HAMP_dom"/>
</dbReference>
<gene>
    <name evidence="9" type="ORF">HORIV_67800</name>
</gene>
<evidence type="ECO:0000256" key="6">
    <source>
        <dbReference type="SAM" id="MobiDB-lite"/>
    </source>
</evidence>
<dbReference type="Proteomes" id="UP000289555">
    <property type="component" value="Chromosome"/>
</dbReference>
<dbReference type="Pfam" id="PF00672">
    <property type="entry name" value="HAMP"/>
    <property type="match status" value="1"/>
</dbReference>
<dbReference type="SUPFAM" id="SSF158472">
    <property type="entry name" value="HAMP domain-like"/>
    <property type="match status" value="1"/>
</dbReference>
<evidence type="ECO:0000256" key="5">
    <source>
        <dbReference type="ARBA" id="ARBA00023136"/>
    </source>
</evidence>
<evidence type="ECO:0000256" key="3">
    <source>
        <dbReference type="ARBA" id="ARBA00022692"/>
    </source>
</evidence>
<evidence type="ECO:0000256" key="2">
    <source>
        <dbReference type="ARBA" id="ARBA00022475"/>
    </source>
</evidence>
<feature type="compositionally biased region" description="Low complexity" evidence="6">
    <location>
        <begin position="178"/>
        <end position="190"/>
    </location>
</feature>
<reference evidence="10" key="1">
    <citation type="journal article" date="2019" name="Microbiol. Resour. Announc.">
        <title>Complete Genome Sequence of Halomonas olivaria, a Moderately Halophilic Bacterium Isolated from Olive Processing Effluents, Obtained by Nanopore Sequencing.</title>
        <authorList>
            <person name="Nagata S."/>
            <person name="Ii K.M."/>
            <person name="Tsukimi T."/>
            <person name="Miura M.C."/>
            <person name="Galipon J."/>
            <person name="Arakawa K."/>
        </authorList>
    </citation>
    <scope>NUCLEOTIDE SEQUENCE [LARGE SCALE GENOMIC DNA]</scope>
    <source>
        <strain evidence="10">TYRC17</strain>
    </source>
</reference>
<evidence type="ECO:0000256" key="1">
    <source>
        <dbReference type="ARBA" id="ARBA00004651"/>
    </source>
</evidence>
<protein>
    <recommendedName>
        <fullName evidence="8">HAMP domain-containing protein</fullName>
    </recommendedName>
</protein>
<evidence type="ECO:0000259" key="8">
    <source>
        <dbReference type="PROSITE" id="PS50885"/>
    </source>
</evidence>
<dbReference type="PANTHER" id="PTHR32089:SF55">
    <property type="entry name" value="METHYL ACCEPTING SENSORY TRANSDUCER WITH CACHE_2 SMALL MOLECULE BINDING DOMAIN"/>
    <property type="match status" value="1"/>
</dbReference>
<keyword evidence="3 7" id="KW-0812">Transmembrane</keyword>
<dbReference type="EMBL" id="AP019416">
    <property type="protein sequence ID" value="BBI54359.1"/>
    <property type="molecule type" value="Genomic_DNA"/>
</dbReference>